<keyword evidence="7" id="KW-1133">Transmembrane helix</keyword>
<keyword evidence="9" id="KW-0408">Iron</keyword>
<evidence type="ECO:0000256" key="1">
    <source>
        <dbReference type="ARBA" id="ARBA00001971"/>
    </source>
</evidence>
<evidence type="ECO:0000256" key="3">
    <source>
        <dbReference type="ARBA" id="ARBA00010617"/>
    </source>
</evidence>
<evidence type="ECO:0000256" key="10">
    <source>
        <dbReference type="ARBA" id="ARBA00023033"/>
    </source>
</evidence>
<dbReference type="PANTHER" id="PTHR46206:SF5">
    <property type="entry name" value="P450, PUTATIVE (EUROFUNG)-RELATED"/>
    <property type="match status" value="1"/>
</dbReference>
<organism evidence="12 13">
    <name type="scientific">Apiospora saccharicola</name>
    <dbReference type="NCBI Taxonomy" id="335842"/>
    <lineage>
        <taxon>Eukaryota</taxon>
        <taxon>Fungi</taxon>
        <taxon>Dikarya</taxon>
        <taxon>Ascomycota</taxon>
        <taxon>Pezizomycotina</taxon>
        <taxon>Sordariomycetes</taxon>
        <taxon>Xylariomycetidae</taxon>
        <taxon>Amphisphaeriales</taxon>
        <taxon>Apiosporaceae</taxon>
        <taxon>Apiospora</taxon>
    </lineage>
</organism>
<dbReference type="InterPro" id="IPR001128">
    <property type="entry name" value="Cyt_P450"/>
</dbReference>
<protein>
    <submittedName>
        <fullName evidence="12">Cytochrome P450</fullName>
    </submittedName>
</protein>
<evidence type="ECO:0000256" key="7">
    <source>
        <dbReference type="ARBA" id="ARBA00022989"/>
    </source>
</evidence>
<keyword evidence="8" id="KW-0560">Oxidoreductase</keyword>
<reference evidence="12 13" key="1">
    <citation type="submission" date="2023-01" db="EMBL/GenBank/DDBJ databases">
        <title>Analysis of 21 Apiospora genomes using comparative genomics revels a genus with tremendous synthesis potential of carbohydrate active enzymes and secondary metabolites.</title>
        <authorList>
            <person name="Sorensen T."/>
        </authorList>
    </citation>
    <scope>NUCLEOTIDE SEQUENCE [LARGE SCALE GENOMIC DNA]</scope>
    <source>
        <strain evidence="12 13">CBS 83171</strain>
    </source>
</reference>
<gene>
    <name evidence="12" type="ORF">PG996_006186</name>
</gene>
<dbReference type="SUPFAM" id="SSF48264">
    <property type="entry name" value="Cytochrome P450"/>
    <property type="match status" value="1"/>
</dbReference>
<dbReference type="Pfam" id="PF00067">
    <property type="entry name" value="p450"/>
    <property type="match status" value="1"/>
</dbReference>
<evidence type="ECO:0000256" key="4">
    <source>
        <dbReference type="ARBA" id="ARBA00022617"/>
    </source>
</evidence>
<evidence type="ECO:0000313" key="12">
    <source>
        <dbReference type="EMBL" id="KAK8072838.1"/>
    </source>
</evidence>
<evidence type="ECO:0000256" key="9">
    <source>
        <dbReference type="ARBA" id="ARBA00023004"/>
    </source>
</evidence>
<sequence>MNGLEVQDDMQANGSLHTRVLRVVLNSHLAALQQPLSQIVSNTLDGEFAAHKLDSKQWTELPSFALAKKTVAAANALAFFGPELASDPSFLEASLAYPEDLFLTAEVLRLIPSALHFIVAPILMRGHWASKTMVKYLEPVVEARRLRQQAESQPGAESKSSKPTDCIQFFLDSVNTKNNWTTEKIIQVLLGIWFAAVHQPAITLVYALGDLCAHPEYIEALRQEASDKVSESRLADQPLLDAFLKESCRLHPSDSISVRRKVMNPFTFQDGTRLLEGDVACVPLQAIMRGETYYSQSTQFSPARFMAESQDGASPKSASKFTDVDPHYPLWGLGRHAW</sequence>
<dbReference type="EMBL" id="JAQQWM010000003">
    <property type="protein sequence ID" value="KAK8072838.1"/>
    <property type="molecule type" value="Genomic_DNA"/>
</dbReference>
<dbReference type="Gene3D" id="1.10.630.10">
    <property type="entry name" value="Cytochrome P450"/>
    <property type="match status" value="1"/>
</dbReference>
<keyword evidence="6" id="KW-0479">Metal-binding</keyword>
<keyword evidence="13" id="KW-1185">Reference proteome</keyword>
<dbReference type="PANTHER" id="PTHR46206">
    <property type="entry name" value="CYTOCHROME P450"/>
    <property type="match status" value="1"/>
</dbReference>
<evidence type="ECO:0000256" key="5">
    <source>
        <dbReference type="ARBA" id="ARBA00022692"/>
    </source>
</evidence>
<dbReference type="Proteomes" id="UP001446871">
    <property type="component" value="Unassembled WGS sequence"/>
</dbReference>
<accession>A0ABR1VNK7</accession>
<keyword evidence="11" id="KW-0472">Membrane</keyword>
<evidence type="ECO:0000256" key="6">
    <source>
        <dbReference type="ARBA" id="ARBA00022723"/>
    </source>
</evidence>
<keyword evidence="4" id="KW-0349">Heme</keyword>
<keyword evidence="5" id="KW-0812">Transmembrane</keyword>
<comment type="caution">
    <text evidence="12">The sequence shown here is derived from an EMBL/GenBank/DDBJ whole genome shotgun (WGS) entry which is preliminary data.</text>
</comment>
<keyword evidence="10" id="KW-0503">Monooxygenase</keyword>
<comment type="cofactor">
    <cofactor evidence="1">
        <name>heme</name>
        <dbReference type="ChEBI" id="CHEBI:30413"/>
    </cofactor>
</comment>
<dbReference type="CDD" id="cd11041">
    <property type="entry name" value="CYP503A1-like"/>
    <property type="match status" value="1"/>
</dbReference>
<proteinExistence type="inferred from homology"/>
<comment type="similarity">
    <text evidence="3">Belongs to the cytochrome P450 family.</text>
</comment>
<name>A0ABR1VNK7_9PEZI</name>
<evidence type="ECO:0000256" key="11">
    <source>
        <dbReference type="ARBA" id="ARBA00023136"/>
    </source>
</evidence>
<evidence type="ECO:0000256" key="2">
    <source>
        <dbReference type="ARBA" id="ARBA00004370"/>
    </source>
</evidence>
<dbReference type="InterPro" id="IPR036396">
    <property type="entry name" value="Cyt_P450_sf"/>
</dbReference>
<evidence type="ECO:0000256" key="8">
    <source>
        <dbReference type="ARBA" id="ARBA00023002"/>
    </source>
</evidence>
<evidence type="ECO:0000313" key="13">
    <source>
        <dbReference type="Proteomes" id="UP001446871"/>
    </source>
</evidence>
<comment type="subcellular location">
    <subcellularLocation>
        <location evidence="2">Membrane</location>
    </subcellularLocation>
</comment>